<proteinExistence type="predicted"/>
<dbReference type="PANTHER" id="PTHR31956:SF1">
    <property type="entry name" value="NON-SPECIFIC PHOSPHOLIPASE C1"/>
    <property type="match status" value="1"/>
</dbReference>
<keyword evidence="4" id="KW-1185">Reference proteome</keyword>
<evidence type="ECO:0000313" key="4">
    <source>
        <dbReference type="Proteomes" id="UP000675554"/>
    </source>
</evidence>
<dbReference type="EMBL" id="JAGSMN010001139">
    <property type="protein sequence ID" value="MBR7677963.1"/>
    <property type="molecule type" value="Genomic_DNA"/>
</dbReference>
<evidence type="ECO:0000256" key="2">
    <source>
        <dbReference type="ARBA" id="ARBA00023026"/>
    </source>
</evidence>
<dbReference type="InterPro" id="IPR017850">
    <property type="entry name" value="Alkaline_phosphatase_core_sf"/>
</dbReference>
<protein>
    <submittedName>
        <fullName evidence="3">Phospholipase C, phosphocholine-specific</fullName>
    </submittedName>
</protein>
<accession>A0A8T4J4K2</accession>
<keyword evidence="1" id="KW-0378">Hydrolase</keyword>
<comment type="caution">
    <text evidence="3">The sequence shown here is derived from an EMBL/GenBank/DDBJ whole genome shotgun (WGS) entry which is preliminary data.</text>
</comment>
<dbReference type="Proteomes" id="UP000675554">
    <property type="component" value="Unassembled WGS sequence"/>
</dbReference>
<organism evidence="3 4">
    <name type="scientific">Streptomyces daliensis</name>
    <dbReference type="NCBI Taxonomy" id="299421"/>
    <lineage>
        <taxon>Bacteria</taxon>
        <taxon>Bacillati</taxon>
        <taxon>Actinomycetota</taxon>
        <taxon>Actinomycetes</taxon>
        <taxon>Kitasatosporales</taxon>
        <taxon>Streptomycetaceae</taxon>
        <taxon>Streptomyces</taxon>
    </lineage>
</organism>
<name>A0A8T4J4K2_9ACTN</name>
<sequence>YSVREAAERQRKELQYIGDLDHSWGGAGKARNGGWYDNWVTAKTAATMAYYDRADVPLHHELADTFTVCDAYHSSIHTSTSPNRNHLVSGWTGFEPGDKGRAVNNDCYDEDDHPGYGWTTYAERLEKAGVSWRVYQEWDNFTDNNLEFFASFKAVMAKALAKVDGVANMTAYYGKLAD</sequence>
<gene>
    <name evidence="3" type="ORF">KDA82_34260</name>
</gene>
<dbReference type="GO" id="GO:0042578">
    <property type="term" value="F:phosphoric ester hydrolase activity"/>
    <property type="evidence" value="ECO:0007669"/>
    <property type="project" value="UniProtKB-ARBA"/>
</dbReference>
<reference evidence="3" key="1">
    <citation type="submission" date="2021-04" db="EMBL/GenBank/DDBJ databases">
        <title>Sequencing of actinobacteria type strains.</title>
        <authorList>
            <person name="Nguyen G.-S."/>
            <person name="Wentzel A."/>
        </authorList>
    </citation>
    <scope>NUCLEOTIDE SEQUENCE</scope>
    <source>
        <strain evidence="3">DSM 42095</strain>
    </source>
</reference>
<evidence type="ECO:0000313" key="3">
    <source>
        <dbReference type="EMBL" id="MBR7677963.1"/>
    </source>
</evidence>
<keyword evidence="2" id="KW-0843">Virulence</keyword>
<dbReference type="Pfam" id="PF04185">
    <property type="entry name" value="Phosphoesterase"/>
    <property type="match status" value="1"/>
</dbReference>
<dbReference type="Gene3D" id="3.40.720.10">
    <property type="entry name" value="Alkaline Phosphatase, subunit A"/>
    <property type="match status" value="1"/>
</dbReference>
<feature type="non-terminal residue" evidence="3">
    <location>
        <position position="1"/>
    </location>
</feature>
<evidence type="ECO:0000256" key="1">
    <source>
        <dbReference type="ARBA" id="ARBA00022801"/>
    </source>
</evidence>
<dbReference type="InterPro" id="IPR007312">
    <property type="entry name" value="Phosphoesterase"/>
</dbReference>
<dbReference type="AlphaFoldDB" id="A0A8T4J4K2"/>
<feature type="non-terminal residue" evidence="3">
    <location>
        <position position="178"/>
    </location>
</feature>
<dbReference type="PANTHER" id="PTHR31956">
    <property type="entry name" value="NON-SPECIFIC PHOSPHOLIPASE C4-RELATED"/>
    <property type="match status" value="1"/>
</dbReference>